<dbReference type="InterPro" id="IPR026992">
    <property type="entry name" value="DIOX_N"/>
</dbReference>
<protein>
    <recommendedName>
        <fullName evidence="3">Fe2OG dioxygenase domain-containing protein</fullName>
    </recommendedName>
</protein>
<keyword evidence="2" id="KW-0479">Metal-binding</keyword>
<dbReference type="Pfam" id="PF14226">
    <property type="entry name" value="DIOX_N"/>
    <property type="match status" value="1"/>
</dbReference>
<reference evidence="4 5" key="1">
    <citation type="submission" date="2017-03" db="EMBL/GenBank/DDBJ databases">
        <title>Genomes of endolithic fungi from Antarctica.</title>
        <authorList>
            <person name="Coleine C."/>
            <person name="Masonjones S."/>
            <person name="Stajich J.E."/>
        </authorList>
    </citation>
    <scope>NUCLEOTIDE SEQUENCE [LARGE SCALE GENOMIC DNA]</scope>
    <source>
        <strain evidence="4 5">CCFEE 6315</strain>
    </source>
</reference>
<keyword evidence="2" id="KW-0560">Oxidoreductase</keyword>
<organism evidence="4 5">
    <name type="scientific">Salinomyces thailandicus</name>
    <dbReference type="NCBI Taxonomy" id="706561"/>
    <lineage>
        <taxon>Eukaryota</taxon>
        <taxon>Fungi</taxon>
        <taxon>Dikarya</taxon>
        <taxon>Ascomycota</taxon>
        <taxon>Pezizomycotina</taxon>
        <taxon>Dothideomycetes</taxon>
        <taxon>Dothideomycetidae</taxon>
        <taxon>Mycosphaerellales</taxon>
        <taxon>Teratosphaeriaceae</taxon>
        <taxon>Salinomyces</taxon>
    </lineage>
</organism>
<dbReference type="EMBL" id="NAJL01000015">
    <property type="protein sequence ID" value="TKA29276.1"/>
    <property type="molecule type" value="Genomic_DNA"/>
</dbReference>
<dbReference type="Pfam" id="PF03171">
    <property type="entry name" value="2OG-FeII_Oxy"/>
    <property type="match status" value="1"/>
</dbReference>
<sequence length="348" mass="37593">MTPAAPAFKIPLIDIRPSNPHAAHQLLTAATETGFIYLPSSCIPIPPSTLNTIFALSQSFFKSPLSIKQPTSISSNAAGKNLGWVAQGIENLDPSTQKHADVKEAFNLGEPDLAGNNFEQPLPTPLQAYEQLLVDFYAQCHELCQILLRLFAVALGVGEEWFTSRHDRTKGPSGTVLRLLYYPSRHVSAVEGKEGGDMRAGAHSDYGSLTLLFQQRGQPGLEVKGPGGDWVGVPVDPEGAGERGEGLPVLVNIGDLLEDWTAGLLKSTVHRVVFPPAEGEGGADRYSIAYFCHPVDEARLEAVPSDVVKAYAAARKGERKREVVRGDGSVMTARDHLMERLAATYTVK</sequence>
<dbReference type="GO" id="GO:0046872">
    <property type="term" value="F:metal ion binding"/>
    <property type="evidence" value="ECO:0007669"/>
    <property type="project" value="UniProtKB-KW"/>
</dbReference>
<dbReference type="GO" id="GO:0044283">
    <property type="term" value="P:small molecule biosynthetic process"/>
    <property type="evidence" value="ECO:0007669"/>
    <property type="project" value="UniProtKB-ARBA"/>
</dbReference>
<keyword evidence="2" id="KW-0408">Iron</keyword>
<dbReference type="SUPFAM" id="SSF51197">
    <property type="entry name" value="Clavaminate synthase-like"/>
    <property type="match status" value="1"/>
</dbReference>
<dbReference type="Proteomes" id="UP000308549">
    <property type="component" value="Unassembled WGS sequence"/>
</dbReference>
<comment type="similarity">
    <text evidence="1 2">Belongs to the iron/ascorbate-dependent oxidoreductase family.</text>
</comment>
<evidence type="ECO:0000259" key="3">
    <source>
        <dbReference type="PROSITE" id="PS51471"/>
    </source>
</evidence>
<evidence type="ECO:0000256" key="2">
    <source>
        <dbReference type="RuleBase" id="RU003682"/>
    </source>
</evidence>
<dbReference type="InterPro" id="IPR050231">
    <property type="entry name" value="Iron_ascorbate_oxido_reductase"/>
</dbReference>
<name>A0A4U0U4B0_9PEZI</name>
<evidence type="ECO:0000313" key="5">
    <source>
        <dbReference type="Proteomes" id="UP000308549"/>
    </source>
</evidence>
<evidence type="ECO:0000313" key="4">
    <source>
        <dbReference type="EMBL" id="TKA29276.1"/>
    </source>
</evidence>
<keyword evidence="5" id="KW-1185">Reference proteome</keyword>
<dbReference type="AlphaFoldDB" id="A0A4U0U4B0"/>
<evidence type="ECO:0000256" key="1">
    <source>
        <dbReference type="ARBA" id="ARBA00008056"/>
    </source>
</evidence>
<comment type="caution">
    <text evidence="4">The sequence shown here is derived from an EMBL/GenBank/DDBJ whole genome shotgun (WGS) entry which is preliminary data.</text>
</comment>
<dbReference type="GO" id="GO:0016491">
    <property type="term" value="F:oxidoreductase activity"/>
    <property type="evidence" value="ECO:0007669"/>
    <property type="project" value="UniProtKB-KW"/>
</dbReference>
<feature type="domain" description="Fe2OG dioxygenase" evidence="3">
    <location>
        <begin position="172"/>
        <end position="294"/>
    </location>
</feature>
<dbReference type="PANTHER" id="PTHR47990">
    <property type="entry name" value="2-OXOGLUTARATE (2OG) AND FE(II)-DEPENDENT OXYGENASE SUPERFAMILY PROTEIN-RELATED"/>
    <property type="match status" value="1"/>
</dbReference>
<dbReference type="PROSITE" id="PS51471">
    <property type="entry name" value="FE2OG_OXY"/>
    <property type="match status" value="1"/>
</dbReference>
<dbReference type="OrthoDB" id="288590at2759"/>
<dbReference type="InterPro" id="IPR027443">
    <property type="entry name" value="IPNS-like_sf"/>
</dbReference>
<dbReference type="Gene3D" id="2.60.120.330">
    <property type="entry name" value="B-lactam Antibiotic, Isopenicillin N Synthase, Chain"/>
    <property type="match status" value="1"/>
</dbReference>
<dbReference type="InterPro" id="IPR044861">
    <property type="entry name" value="IPNS-like_FE2OG_OXY"/>
</dbReference>
<gene>
    <name evidence="4" type="ORF">B0A50_03786</name>
</gene>
<proteinExistence type="inferred from homology"/>
<dbReference type="InterPro" id="IPR005123">
    <property type="entry name" value="Oxoglu/Fe-dep_dioxygenase_dom"/>
</dbReference>
<accession>A0A4U0U4B0</accession>